<dbReference type="Pfam" id="PF00400">
    <property type="entry name" value="WD40"/>
    <property type="match status" value="3"/>
</dbReference>
<evidence type="ECO:0000256" key="5">
    <source>
        <dbReference type="ARBA" id="ARBA00022737"/>
    </source>
</evidence>
<dbReference type="SMART" id="SM00320">
    <property type="entry name" value="WD40"/>
    <property type="match status" value="7"/>
</dbReference>
<evidence type="ECO:0000259" key="11">
    <source>
        <dbReference type="Pfam" id="PF04158"/>
    </source>
</evidence>
<dbReference type="eggNOG" id="KOG0268">
    <property type="taxonomic scope" value="Eukaryota"/>
</dbReference>
<dbReference type="EMBL" id="DS113385">
    <property type="protein sequence ID" value="EAY08088.1"/>
    <property type="molecule type" value="Genomic_DNA"/>
</dbReference>
<evidence type="ECO:0000313" key="12">
    <source>
        <dbReference type="EMBL" id="EAY08088.1"/>
    </source>
</evidence>
<dbReference type="OrthoDB" id="10249065at2759"/>
<dbReference type="PANTHER" id="PTHR22851">
    <property type="entry name" value="U3 SMALL NUCLEOLAR RNA U3 SNORNA ASSOCIATED PROTEIN"/>
    <property type="match status" value="1"/>
</dbReference>
<keyword evidence="13" id="KW-1185">Reference proteome</keyword>
<dbReference type="InterPro" id="IPR036322">
    <property type="entry name" value="WD40_repeat_dom_sf"/>
</dbReference>
<dbReference type="InParanoid" id="A2EGV4"/>
<dbReference type="RefSeq" id="XP_001320311.1">
    <property type="nucleotide sequence ID" value="XM_001320276.1"/>
</dbReference>
<dbReference type="KEGG" id="tva:4765986"/>
<feature type="domain" description="Sof1-like protein" evidence="11">
    <location>
        <begin position="356"/>
        <end position="434"/>
    </location>
</feature>
<protein>
    <recommendedName>
        <fullName evidence="3">DDB1- and CUL4-associated factor 13</fullName>
    </recommendedName>
    <alternativeName>
        <fullName evidence="8">WD repeat and SOF domain-containing protein 1</fullName>
    </alternativeName>
</protein>
<comment type="subcellular location">
    <subcellularLocation>
        <location evidence="1">Nucleus</location>
        <location evidence="1">Nucleolus</location>
    </subcellularLocation>
</comment>
<dbReference type="InterPro" id="IPR001680">
    <property type="entry name" value="WD40_rpt"/>
</dbReference>
<dbReference type="GO" id="GO:0000462">
    <property type="term" value="P:maturation of SSU-rRNA from tricistronic rRNA transcript (SSU-rRNA, 5.8S rRNA, LSU-rRNA)"/>
    <property type="evidence" value="ECO:0000318"/>
    <property type="project" value="GO_Central"/>
</dbReference>
<name>A2EGV4_TRIV3</name>
<evidence type="ECO:0000256" key="6">
    <source>
        <dbReference type="ARBA" id="ARBA00023242"/>
    </source>
</evidence>
<dbReference type="SUPFAM" id="SSF50978">
    <property type="entry name" value="WD40 repeat-like"/>
    <property type="match status" value="1"/>
</dbReference>
<keyword evidence="4 9" id="KW-0853">WD repeat</keyword>
<dbReference type="Proteomes" id="UP000001542">
    <property type="component" value="Unassembled WGS sequence"/>
</dbReference>
<keyword evidence="7" id="KW-0687">Ribonucleoprotein</keyword>
<evidence type="ECO:0000313" key="13">
    <source>
        <dbReference type="Proteomes" id="UP000001542"/>
    </source>
</evidence>
<dbReference type="InterPro" id="IPR007287">
    <property type="entry name" value="Sof1"/>
</dbReference>
<dbReference type="FunCoup" id="A2EGV4">
    <property type="interactions" value="986"/>
</dbReference>
<dbReference type="InterPro" id="IPR015943">
    <property type="entry name" value="WD40/YVTN_repeat-like_dom_sf"/>
</dbReference>
<dbReference type="InterPro" id="IPR051733">
    <property type="entry name" value="WD_repeat_DCAF13/WDSOF1"/>
</dbReference>
<reference evidence="12" key="1">
    <citation type="submission" date="2006-10" db="EMBL/GenBank/DDBJ databases">
        <authorList>
            <person name="Amadeo P."/>
            <person name="Zhao Q."/>
            <person name="Wortman J."/>
            <person name="Fraser-Liggett C."/>
            <person name="Carlton J."/>
        </authorList>
    </citation>
    <scope>NUCLEOTIDE SEQUENCE</scope>
    <source>
        <strain evidence="12">G3</strain>
    </source>
</reference>
<dbReference type="AlphaFoldDB" id="A2EGV4"/>
<feature type="repeat" description="WD" evidence="9">
    <location>
        <begin position="279"/>
        <end position="311"/>
    </location>
</feature>
<organism evidence="12 13">
    <name type="scientific">Trichomonas vaginalis (strain ATCC PRA-98 / G3)</name>
    <dbReference type="NCBI Taxonomy" id="412133"/>
    <lineage>
        <taxon>Eukaryota</taxon>
        <taxon>Metamonada</taxon>
        <taxon>Parabasalia</taxon>
        <taxon>Trichomonadida</taxon>
        <taxon>Trichomonadidae</taxon>
        <taxon>Trichomonas</taxon>
    </lineage>
</organism>
<feature type="repeat" description="WD" evidence="9">
    <location>
        <begin position="64"/>
        <end position="108"/>
    </location>
</feature>
<proteinExistence type="inferred from homology"/>
<gene>
    <name evidence="12" type="ORF">TVAG_497110</name>
</gene>
<dbReference type="GO" id="GO:0032040">
    <property type="term" value="C:small-subunit processome"/>
    <property type="evidence" value="ECO:0000318"/>
    <property type="project" value="GO_Central"/>
</dbReference>
<dbReference type="GO" id="GO:0005730">
    <property type="term" value="C:nucleolus"/>
    <property type="evidence" value="ECO:0000318"/>
    <property type="project" value="GO_Central"/>
</dbReference>
<evidence type="ECO:0000256" key="7">
    <source>
        <dbReference type="ARBA" id="ARBA00023274"/>
    </source>
</evidence>
<dbReference type="PROSITE" id="PS50082">
    <property type="entry name" value="WD_REPEATS_2"/>
    <property type="match status" value="2"/>
</dbReference>
<dbReference type="VEuPathDB" id="TrichDB:TVAGG3_0803730"/>
<dbReference type="Pfam" id="PF04158">
    <property type="entry name" value="Sof1"/>
    <property type="match status" value="1"/>
</dbReference>
<evidence type="ECO:0000256" key="3">
    <source>
        <dbReference type="ARBA" id="ARBA00021762"/>
    </source>
</evidence>
<evidence type="ECO:0000256" key="2">
    <source>
        <dbReference type="ARBA" id="ARBA00005649"/>
    </source>
</evidence>
<evidence type="ECO:0000256" key="10">
    <source>
        <dbReference type="SAM" id="MobiDB-lite"/>
    </source>
</evidence>
<dbReference type="PROSITE" id="PS00678">
    <property type="entry name" value="WD_REPEATS_1"/>
    <property type="match status" value="1"/>
</dbReference>
<dbReference type="VEuPathDB" id="TrichDB:TVAG_497110"/>
<accession>A2EGV4</accession>
<dbReference type="SMR" id="A2EGV4"/>
<dbReference type="GO" id="GO:0016567">
    <property type="term" value="P:protein ubiquitination"/>
    <property type="evidence" value="ECO:0007669"/>
    <property type="project" value="UniProtKB-UniPathway"/>
</dbReference>
<dbReference type="PANTHER" id="PTHR22851:SF0">
    <property type="entry name" value="DDB1- AND CUL4-ASSOCIATED FACTOR 13"/>
    <property type="match status" value="1"/>
</dbReference>
<dbReference type="InterPro" id="IPR020472">
    <property type="entry name" value="WD40_PAC1"/>
</dbReference>
<reference evidence="12" key="2">
    <citation type="journal article" date="2007" name="Science">
        <title>Draft genome sequence of the sexually transmitted pathogen Trichomonas vaginalis.</title>
        <authorList>
            <person name="Carlton J.M."/>
            <person name="Hirt R.P."/>
            <person name="Silva J.C."/>
            <person name="Delcher A.L."/>
            <person name="Schatz M."/>
            <person name="Zhao Q."/>
            <person name="Wortman J.R."/>
            <person name="Bidwell S.L."/>
            <person name="Alsmark U.C.M."/>
            <person name="Besteiro S."/>
            <person name="Sicheritz-Ponten T."/>
            <person name="Noel C.J."/>
            <person name="Dacks J.B."/>
            <person name="Foster P.G."/>
            <person name="Simillion C."/>
            <person name="Van de Peer Y."/>
            <person name="Miranda-Saavedra D."/>
            <person name="Barton G.J."/>
            <person name="Westrop G.D."/>
            <person name="Mueller S."/>
            <person name="Dessi D."/>
            <person name="Fiori P.L."/>
            <person name="Ren Q."/>
            <person name="Paulsen I."/>
            <person name="Zhang H."/>
            <person name="Bastida-Corcuera F.D."/>
            <person name="Simoes-Barbosa A."/>
            <person name="Brown M.T."/>
            <person name="Hayes R.D."/>
            <person name="Mukherjee M."/>
            <person name="Okumura C.Y."/>
            <person name="Schneider R."/>
            <person name="Smith A.J."/>
            <person name="Vanacova S."/>
            <person name="Villalvazo M."/>
            <person name="Haas B.J."/>
            <person name="Pertea M."/>
            <person name="Feldblyum T.V."/>
            <person name="Utterback T.R."/>
            <person name="Shu C.L."/>
            <person name="Osoegawa K."/>
            <person name="de Jong P.J."/>
            <person name="Hrdy I."/>
            <person name="Horvathova L."/>
            <person name="Zubacova Z."/>
            <person name="Dolezal P."/>
            <person name="Malik S.B."/>
            <person name="Logsdon J.M. Jr."/>
            <person name="Henze K."/>
            <person name="Gupta A."/>
            <person name="Wang C.C."/>
            <person name="Dunne R.L."/>
            <person name="Upcroft J.A."/>
            <person name="Upcroft P."/>
            <person name="White O."/>
            <person name="Salzberg S.L."/>
            <person name="Tang P."/>
            <person name="Chiu C.-H."/>
            <person name="Lee Y.-S."/>
            <person name="Embley T.M."/>
            <person name="Coombs G.H."/>
            <person name="Mottram J.C."/>
            <person name="Tachezy J."/>
            <person name="Fraser-Liggett C.M."/>
            <person name="Johnson P.J."/>
        </authorList>
    </citation>
    <scope>NUCLEOTIDE SEQUENCE [LARGE SCALE GENOMIC DNA]</scope>
    <source>
        <strain evidence="12">G3</strain>
    </source>
</reference>
<evidence type="ECO:0000256" key="9">
    <source>
        <dbReference type="PROSITE-ProRule" id="PRU00221"/>
    </source>
</evidence>
<feature type="region of interest" description="Disordered" evidence="10">
    <location>
        <begin position="409"/>
        <end position="458"/>
    </location>
</feature>
<dbReference type="PROSITE" id="PS50294">
    <property type="entry name" value="WD_REPEATS_REGION"/>
    <property type="match status" value="2"/>
</dbReference>
<dbReference type="InterPro" id="IPR019775">
    <property type="entry name" value="WD40_repeat_CS"/>
</dbReference>
<dbReference type="STRING" id="5722.A2EGV4"/>
<dbReference type="Gene3D" id="2.130.10.10">
    <property type="entry name" value="YVTN repeat-like/Quinoprotein amine dehydrogenase"/>
    <property type="match status" value="2"/>
</dbReference>
<evidence type="ECO:0000256" key="1">
    <source>
        <dbReference type="ARBA" id="ARBA00004604"/>
    </source>
</evidence>
<sequence>MKPKVQVIARREADFARATKTDGLKILKNTAPELHPLSQQIEYVRAVRAAKMKKMFSKPFIGSLEGHSDTITALSRDHREGDIPTLVSGSVDGDIRIWDLSARECLHTFHAGSCVNDVCSDHKSELVLGVSANAHIYGFRVDSDSDDKVHFDYTSPHGHLSSIDFSYANDQFVTAGEALMLWSPHRNQPILKFSSQIRQFTDSVFNQNEQNLICACAEDRSIIIADTRTSTIARTITMKTKSNAVDWNPQKPFYFVVANDDSACYLFDVRKTESAIRVFTDHLGPVTCINFSPNGNEFVSGSYDRTVRVWDWSQIKSLDCYHTKRMQRVFSCCISHDSKFVITGSEDMSIRLFKTKANEVLTARSKKEEEAQNMNERLLKKWRHSTEVKMIAEKQNLPKTLHRQRYERAKQMDAVSRKALARMAHSKDPESMKPKPLRIGRIVDDDGREEQKQEEQEE</sequence>
<dbReference type="PRINTS" id="PR00320">
    <property type="entry name" value="GPROTEINBRPT"/>
</dbReference>
<comment type="similarity">
    <text evidence="2">Belongs to the WD repeat DCAF13/WDSOF1 family.</text>
</comment>
<evidence type="ECO:0000256" key="4">
    <source>
        <dbReference type="ARBA" id="ARBA00022574"/>
    </source>
</evidence>
<keyword evidence="5" id="KW-0677">Repeat</keyword>
<keyword evidence="6" id="KW-0539">Nucleus</keyword>
<feature type="compositionally biased region" description="Basic and acidic residues" evidence="10">
    <location>
        <begin position="441"/>
        <end position="458"/>
    </location>
</feature>
<evidence type="ECO:0000256" key="8">
    <source>
        <dbReference type="ARBA" id="ARBA00032239"/>
    </source>
</evidence>
<dbReference type="OMA" id="EDHNAYI"/>
<dbReference type="UniPathway" id="UPA00143"/>